<reference key="1">
    <citation type="submission" date="2010-11" db="EMBL/GenBank/DDBJ databases">
        <title>The complete sequence of chromosome of Isophaera pallida ATCC 43644.</title>
        <authorList>
            <consortium name="US DOE Joint Genome Institute (JGI-PGF)"/>
            <person name="Lucas S."/>
            <person name="Copeland A."/>
            <person name="Lapidus A."/>
            <person name="Bruce D."/>
            <person name="Goodwin L."/>
            <person name="Pitluck S."/>
            <person name="Kyrpides N."/>
            <person name="Mavromatis K."/>
            <person name="Pagani I."/>
            <person name="Ivanova N."/>
            <person name="Saunders E."/>
            <person name="Brettin T."/>
            <person name="Detter J.C."/>
            <person name="Han C."/>
            <person name="Tapia R."/>
            <person name="Land M."/>
            <person name="Hauser L."/>
            <person name="Markowitz V."/>
            <person name="Cheng J.-F."/>
            <person name="Hugenholtz P."/>
            <person name="Woyke T."/>
            <person name="Wu D."/>
            <person name="Eisen J.A."/>
        </authorList>
    </citation>
    <scope>NUCLEOTIDE SEQUENCE</scope>
    <source>
        <strain>ATCC 43644</strain>
    </source>
</reference>
<accession>E8R170</accession>
<organism evidence="2 3">
    <name type="scientific">Isosphaera pallida (strain ATCC 43644 / DSM 9630 / IS1B)</name>
    <dbReference type="NCBI Taxonomy" id="575540"/>
    <lineage>
        <taxon>Bacteria</taxon>
        <taxon>Pseudomonadati</taxon>
        <taxon>Planctomycetota</taxon>
        <taxon>Planctomycetia</taxon>
        <taxon>Isosphaerales</taxon>
        <taxon>Isosphaeraceae</taxon>
        <taxon>Isosphaera</taxon>
    </lineage>
</organism>
<dbReference type="KEGG" id="ipa:Isop_0685"/>
<feature type="region of interest" description="Disordered" evidence="1">
    <location>
        <begin position="57"/>
        <end position="86"/>
    </location>
</feature>
<sequence length="86" mass="8720">MPRYISSGHGWLRSMVLSLLVVGLTLGLGSVLTGCDSGTGPVGVIKADKESVSKDIMNPLGNEESANSKGPQVKGVGGKPLMGGQP</sequence>
<dbReference type="Proteomes" id="UP000008631">
    <property type="component" value="Chromosome"/>
</dbReference>
<protein>
    <submittedName>
        <fullName evidence="2">Uncharacterized protein</fullName>
    </submittedName>
</protein>
<dbReference type="EMBL" id="CP002353">
    <property type="protein sequence ID" value="ADV61276.1"/>
    <property type="molecule type" value="Genomic_DNA"/>
</dbReference>
<dbReference type="InParanoid" id="E8R170"/>
<dbReference type="RefSeq" id="WP_013563565.1">
    <property type="nucleotide sequence ID" value="NC_014962.1"/>
</dbReference>
<keyword evidence="3" id="KW-1185">Reference proteome</keyword>
<evidence type="ECO:0000313" key="3">
    <source>
        <dbReference type="Proteomes" id="UP000008631"/>
    </source>
</evidence>
<name>E8R170_ISOPI</name>
<proteinExistence type="predicted"/>
<gene>
    <name evidence="2" type="ordered locus">Isop_0685</name>
</gene>
<reference evidence="2 3" key="2">
    <citation type="journal article" date="2011" name="Stand. Genomic Sci.">
        <title>Complete genome sequence of Isosphaera pallida type strain (IS1B).</title>
        <authorList>
            <consortium name="US DOE Joint Genome Institute (JGI-PGF)"/>
            <person name="Goker M."/>
            <person name="Cleland D."/>
            <person name="Saunders E."/>
            <person name="Lapidus A."/>
            <person name="Nolan M."/>
            <person name="Lucas S."/>
            <person name="Hammon N."/>
            <person name="Deshpande S."/>
            <person name="Cheng J.F."/>
            <person name="Tapia R."/>
            <person name="Han C."/>
            <person name="Goodwin L."/>
            <person name="Pitluck S."/>
            <person name="Liolios K."/>
            <person name="Pagani I."/>
            <person name="Ivanova N."/>
            <person name="Mavromatis K."/>
            <person name="Pati A."/>
            <person name="Chen A."/>
            <person name="Palaniappan K."/>
            <person name="Land M."/>
            <person name="Hauser L."/>
            <person name="Chang Y.J."/>
            <person name="Jeffries C.D."/>
            <person name="Detter J.C."/>
            <person name="Beck B."/>
            <person name="Woyke T."/>
            <person name="Bristow J."/>
            <person name="Eisen J.A."/>
            <person name="Markowitz V."/>
            <person name="Hugenholtz P."/>
            <person name="Kyrpides N.C."/>
            <person name="Klenk H.P."/>
        </authorList>
    </citation>
    <scope>NUCLEOTIDE SEQUENCE [LARGE SCALE GENOMIC DNA]</scope>
    <source>
        <strain evidence="3">ATCC 43644 / DSM 9630 / IS1B</strain>
    </source>
</reference>
<feature type="compositionally biased region" description="Gly residues" evidence="1">
    <location>
        <begin position="75"/>
        <end position="86"/>
    </location>
</feature>
<dbReference type="PROSITE" id="PS51257">
    <property type="entry name" value="PROKAR_LIPOPROTEIN"/>
    <property type="match status" value="1"/>
</dbReference>
<dbReference type="AlphaFoldDB" id="E8R170"/>
<dbReference type="HOGENOM" id="CLU_2493727_0_0_0"/>
<evidence type="ECO:0000313" key="2">
    <source>
        <dbReference type="EMBL" id="ADV61276.1"/>
    </source>
</evidence>
<evidence type="ECO:0000256" key="1">
    <source>
        <dbReference type="SAM" id="MobiDB-lite"/>
    </source>
</evidence>